<dbReference type="InterPro" id="IPR017853">
    <property type="entry name" value="GH"/>
</dbReference>
<organism evidence="8 9">
    <name type="scientific">Bowmanella denitrificans</name>
    <dbReference type="NCBI Taxonomy" id="366582"/>
    <lineage>
        <taxon>Bacteria</taxon>
        <taxon>Pseudomonadati</taxon>
        <taxon>Pseudomonadota</taxon>
        <taxon>Gammaproteobacteria</taxon>
        <taxon>Alteromonadales</taxon>
        <taxon>Alteromonadaceae</taxon>
        <taxon>Bowmanella</taxon>
    </lineage>
</organism>
<keyword evidence="5" id="KW-0732">Signal</keyword>
<dbReference type="Pfam" id="PF02838">
    <property type="entry name" value="Glyco_hydro_20b"/>
    <property type="match status" value="1"/>
</dbReference>
<feature type="domain" description="Beta-hexosaminidase bacterial type N-terminal" evidence="7">
    <location>
        <begin position="28"/>
        <end position="147"/>
    </location>
</feature>
<evidence type="ECO:0000259" key="6">
    <source>
        <dbReference type="Pfam" id="PF00728"/>
    </source>
</evidence>
<dbReference type="InterPro" id="IPR015883">
    <property type="entry name" value="Glyco_hydro_20_cat"/>
</dbReference>
<keyword evidence="2" id="KW-0378">Hydrolase</keyword>
<gene>
    <name evidence="8" type="ORF">GCM10009092_26050</name>
</gene>
<evidence type="ECO:0000313" key="8">
    <source>
        <dbReference type="EMBL" id="GAA0360596.1"/>
    </source>
</evidence>
<dbReference type="Gene3D" id="3.20.20.80">
    <property type="entry name" value="Glycosidases"/>
    <property type="match status" value="2"/>
</dbReference>
<evidence type="ECO:0000256" key="2">
    <source>
        <dbReference type="ARBA" id="ARBA00022801"/>
    </source>
</evidence>
<feature type="signal peptide" evidence="5">
    <location>
        <begin position="1"/>
        <end position="22"/>
    </location>
</feature>
<protein>
    <recommendedName>
        <fullName evidence="4">N-acetyl-beta-glucosaminidase</fullName>
    </recommendedName>
</protein>
<dbReference type="Pfam" id="PF00728">
    <property type="entry name" value="Glyco_hydro_20"/>
    <property type="match status" value="2"/>
</dbReference>
<dbReference type="PRINTS" id="PR00738">
    <property type="entry name" value="GLHYDRLASE20"/>
</dbReference>
<keyword evidence="3" id="KW-0326">Glycosidase</keyword>
<dbReference type="PANTHER" id="PTHR22600:SF21">
    <property type="entry name" value="BETA-HEXOSAMINIDASE A"/>
    <property type="match status" value="1"/>
</dbReference>
<dbReference type="Proteomes" id="UP001501757">
    <property type="component" value="Unassembled WGS sequence"/>
</dbReference>
<dbReference type="InterPro" id="IPR025705">
    <property type="entry name" value="Beta_hexosaminidase_sua/sub"/>
</dbReference>
<sequence>MMKNKLILAAMLTAGISLPSLGQTSPLALMPYPAKLEQQSGYFRLPAQLHLTVQNLSENRAAKLKQQLQASLGVTFGHSDQKLQIEIAQSTPGYPALGEDESYLLGISEDGILIQAQTELGALRGAQTLRQLAFDHQGKLPFVHIQDSPRFPWRGLMIDSVRHFMPLEAIYRQLDGMASAKLNVFHWHLTDDQGWRLESTAYPKLQQLASDGLYYSREQIRQVVNYANSLGIRVVPEFDVPGHATAIAVAYPELISQPGPYALERHWGVFEPLLDPSNPEVYQFIDTLVAEIAELFPDPYLHIGGDEINPTQWQQSQKIQAYMQAHGLEDHHQLHTHFNAQVQKILARHGKKMMGWDEIFHADLPKDIMIQSWQGLDSLAQTAMAGYQGLLSTGFYIDQPQKTAYHYRNEPVPANDFVGPDWHAKSQWQHWQFKMPRLKGAAVSGDLVLIEQPDGHQQGYVRLNKQQTRMLKDVTKQGKLTRFWLDTWMGPMQFEVDLSDSTQIQGRILIGNSPYKITGTQLAAGQGKANTPVVTAPSHFDPAFAENILGGEATIWSEMITGDNLDLRVWPRLYAIAERLWSVKTLTDEQAMYQRLKVMDDFATVVGLAHQSQQRDGFQALLDQPGDIQPLYTLADLLEQAQYYTRHHLKFQADAYHHGERLDRFVDYLPAESLALVELNQLIAKQSPGQRNSLQQVGQKFLAWQKQLPAVRALIAEHKALKPLAALIEDIEHSLTLGLDITKLCQAGPIPKEKADTLRQILWQLAEVKQEMVIGSAHSANLLLDRCLAS</sequence>
<dbReference type="SUPFAM" id="SSF51445">
    <property type="entry name" value="(Trans)glycosidases"/>
    <property type="match status" value="1"/>
</dbReference>
<evidence type="ECO:0000256" key="4">
    <source>
        <dbReference type="ARBA" id="ARBA00033000"/>
    </source>
</evidence>
<dbReference type="RefSeq" id="WP_343845430.1">
    <property type="nucleotide sequence ID" value="NZ_BAAAEI010000014.1"/>
</dbReference>
<dbReference type="SUPFAM" id="SSF55545">
    <property type="entry name" value="beta-N-acetylhexosaminidase-like domain"/>
    <property type="match status" value="1"/>
</dbReference>
<comment type="caution">
    <text evidence="8">The sequence shown here is derived from an EMBL/GenBank/DDBJ whole genome shotgun (WGS) entry which is preliminary data.</text>
</comment>
<accession>A0ABN0XCC4</accession>
<dbReference type="EMBL" id="BAAAEI010000014">
    <property type="protein sequence ID" value="GAA0360596.1"/>
    <property type="molecule type" value="Genomic_DNA"/>
</dbReference>
<proteinExistence type="inferred from homology"/>
<feature type="domain" description="Glycoside hydrolase family 20 catalytic" evidence="6">
    <location>
        <begin position="540"/>
        <end position="582"/>
    </location>
</feature>
<name>A0ABN0XCC4_9ALTE</name>
<dbReference type="Gene3D" id="3.30.379.10">
    <property type="entry name" value="Chitobiase/beta-hexosaminidase domain 2-like"/>
    <property type="match status" value="1"/>
</dbReference>
<evidence type="ECO:0000256" key="5">
    <source>
        <dbReference type="SAM" id="SignalP"/>
    </source>
</evidence>
<reference evidence="8 9" key="1">
    <citation type="journal article" date="2019" name="Int. J. Syst. Evol. Microbiol.">
        <title>The Global Catalogue of Microorganisms (GCM) 10K type strain sequencing project: providing services to taxonomists for standard genome sequencing and annotation.</title>
        <authorList>
            <consortium name="The Broad Institute Genomics Platform"/>
            <consortium name="The Broad Institute Genome Sequencing Center for Infectious Disease"/>
            <person name="Wu L."/>
            <person name="Ma J."/>
        </authorList>
    </citation>
    <scope>NUCLEOTIDE SEQUENCE [LARGE SCALE GENOMIC DNA]</scope>
    <source>
        <strain evidence="8 9">JCM 13378</strain>
    </source>
</reference>
<feature type="chain" id="PRO_5045822390" description="N-acetyl-beta-glucosaminidase" evidence="5">
    <location>
        <begin position="23"/>
        <end position="790"/>
    </location>
</feature>
<dbReference type="InterPro" id="IPR029018">
    <property type="entry name" value="Hex-like_dom2"/>
</dbReference>
<keyword evidence="9" id="KW-1185">Reference proteome</keyword>
<evidence type="ECO:0000259" key="7">
    <source>
        <dbReference type="Pfam" id="PF02838"/>
    </source>
</evidence>
<dbReference type="PANTHER" id="PTHR22600">
    <property type="entry name" value="BETA-HEXOSAMINIDASE"/>
    <property type="match status" value="1"/>
</dbReference>
<dbReference type="InterPro" id="IPR015882">
    <property type="entry name" value="HEX_bac_N"/>
</dbReference>
<feature type="domain" description="Glycoside hydrolase family 20 catalytic" evidence="6">
    <location>
        <begin position="151"/>
        <end position="407"/>
    </location>
</feature>
<comment type="similarity">
    <text evidence="1">Belongs to the glycosyl hydrolase 20 family.</text>
</comment>
<evidence type="ECO:0000256" key="3">
    <source>
        <dbReference type="ARBA" id="ARBA00023295"/>
    </source>
</evidence>
<evidence type="ECO:0000256" key="1">
    <source>
        <dbReference type="ARBA" id="ARBA00006285"/>
    </source>
</evidence>
<evidence type="ECO:0000313" key="9">
    <source>
        <dbReference type="Proteomes" id="UP001501757"/>
    </source>
</evidence>